<keyword evidence="14" id="KW-1185">Reference proteome</keyword>
<dbReference type="Gene3D" id="3.20.20.70">
    <property type="entry name" value="Aldolase class I"/>
    <property type="match status" value="1"/>
</dbReference>
<dbReference type="RefSeq" id="WP_137095614.1">
    <property type="nucleotide sequence ID" value="NZ_SWMS01000008.1"/>
</dbReference>
<evidence type="ECO:0000256" key="7">
    <source>
        <dbReference type="ARBA" id="ARBA00023002"/>
    </source>
</evidence>
<feature type="domain" description="NADH:flavin oxidoreductase/NADH oxidase N-terminal" evidence="10">
    <location>
        <begin position="10"/>
        <end position="344"/>
    </location>
</feature>
<evidence type="ECO:0000256" key="4">
    <source>
        <dbReference type="ARBA" id="ARBA00022630"/>
    </source>
</evidence>
<dbReference type="Gene3D" id="3.50.50.60">
    <property type="entry name" value="FAD/NAD(P)-binding domain"/>
    <property type="match status" value="1"/>
</dbReference>
<protein>
    <submittedName>
        <fullName evidence="13">FAD-binding protein</fullName>
    </submittedName>
</protein>
<dbReference type="Gene3D" id="3.40.50.720">
    <property type="entry name" value="NAD(P)-binding Rossmann-like Domain"/>
    <property type="match status" value="1"/>
</dbReference>
<gene>
    <name evidence="13" type="ORF">FCN18_16820</name>
</gene>
<evidence type="ECO:0000256" key="1">
    <source>
        <dbReference type="ARBA" id="ARBA00001917"/>
    </source>
</evidence>
<evidence type="ECO:0000256" key="8">
    <source>
        <dbReference type="ARBA" id="ARBA00023004"/>
    </source>
</evidence>
<evidence type="ECO:0000313" key="13">
    <source>
        <dbReference type="EMBL" id="TKG70649.1"/>
    </source>
</evidence>
<dbReference type="InterPro" id="IPR013785">
    <property type="entry name" value="Aldolase_TIM"/>
</dbReference>
<sequence>MPRDPRHDVLFEPLRIGPKLMRNRFYQAPHCVGFGAERPGAEAYLRAMKAEGGWAVVNTEAALVSPEDDYGGFTTQTRVSDDRQIANLELYVERAHEHGALAGIQLLAMGRDATGMSTREPGGGATRAVSDSLWWAAAYEMDRDDIRELEDLYVAAALRARRAGADIVNIAGAEGAGLPLQFLMARHNRRTDEYGGSFGNRARLWLEVLERVREAVGDECAVTTRLCVDTLHGTAEGIRAEEEGAAFIELADHLVDFWDLQVGGETLDRWVRDAGTSRFYPEDFQGRWVRAVRSCTDKPIVGVGRFTNPDTMAELVRTRKLDMIGAARPSIADPFLPKKIDEGRLGDIRECIGCNVCISRVNAGAHIICTQNPTLGEEYRRGWHPERFSTARNAEASVLVVGGGPAGMECAITLGKRGMAGVHLVEADAELGGHFHWVPRLPGLAEWGRVVDWRKNQLAALDNVSVVTGTRLNVADVLDYGADIIVCATGSHWATDGLNGPSQSPVPGADAALPWILTPEQIMVDDKPVPGERVVVYDCESYFVGVSLAERLARSGHQVTLITPMPGPAMYLGLTGEAIEMMPLLAELGVEIVPAHLITEVGDRVLYGRPRHDPGASPAVWETDALVLTTQRIADNGLYRALKADRGALRAAEISGLYQAGDGRAPRQQVADAIFDAHRLAREIDTADPRRPLPYVPEERLLGMTAKDYDAIVDPSRDDVGRSTVLERP</sequence>
<comment type="cofactor">
    <cofactor evidence="2">
        <name>[4Fe-4S] cluster</name>
        <dbReference type="ChEBI" id="CHEBI:49883"/>
    </cofactor>
</comment>
<dbReference type="PANTHER" id="PTHR42917:SF2">
    <property type="entry name" value="2,4-DIENOYL-COA REDUCTASE [(2E)-ENOYL-COA-PRODUCING]"/>
    <property type="match status" value="1"/>
</dbReference>
<dbReference type="InterPro" id="IPR036188">
    <property type="entry name" value="FAD/NAD-bd_sf"/>
</dbReference>
<dbReference type="SUPFAM" id="SSF51971">
    <property type="entry name" value="Nucleotide-binding domain"/>
    <property type="match status" value="1"/>
</dbReference>
<comment type="similarity">
    <text evidence="3">In the N-terminal section; belongs to the NADH:flavin oxidoreductase/NADH oxidase family.</text>
</comment>
<evidence type="ECO:0000313" key="14">
    <source>
        <dbReference type="Proteomes" id="UP000309992"/>
    </source>
</evidence>
<keyword evidence="9" id="KW-0411">Iron-sulfur</keyword>
<keyword evidence="5" id="KW-0288">FMN</keyword>
<evidence type="ECO:0000256" key="5">
    <source>
        <dbReference type="ARBA" id="ARBA00022643"/>
    </source>
</evidence>
<dbReference type="SUPFAM" id="SSF51905">
    <property type="entry name" value="FAD/NAD(P)-binding domain"/>
    <property type="match status" value="1"/>
</dbReference>
<dbReference type="Pfam" id="PF00724">
    <property type="entry name" value="Oxidored_FMN"/>
    <property type="match status" value="1"/>
</dbReference>
<dbReference type="InterPro" id="IPR001155">
    <property type="entry name" value="OxRdtase_FMN_N"/>
</dbReference>
<dbReference type="InterPro" id="IPR003953">
    <property type="entry name" value="FAD-dep_OxRdtase_2_FAD-bd"/>
</dbReference>
<organism evidence="13 14">
    <name type="scientific">Prauserella endophytica</name>
    <dbReference type="NCBI Taxonomy" id="1592324"/>
    <lineage>
        <taxon>Bacteria</taxon>
        <taxon>Bacillati</taxon>
        <taxon>Actinomycetota</taxon>
        <taxon>Actinomycetes</taxon>
        <taxon>Pseudonocardiales</taxon>
        <taxon>Pseudonocardiaceae</taxon>
        <taxon>Prauserella</taxon>
        <taxon>Prauserella coralliicola group</taxon>
    </lineage>
</organism>
<dbReference type="InterPro" id="IPR051793">
    <property type="entry name" value="NADH:flavin_oxidoreductase"/>
</dbReference>
<dbReference type="Pfam" id="PF22620">
    <property type="entry name" value="OYE-like_second_a-b"/>
    <property type="match status" value="1"/>
</dbReference>
<proteinExistence type="inferred from homology"/>
<comment type="cofactor">
    <cofactor evidence="1">
        <name>FMN</name>
        <dbReference type="ChEBI" id="CHEBI:58210"/>
    </cofactor>
</comment>
<evidence type="ECO:0000259" key="12">
    <source>
        <dbReference type="Pfam" id="PF22620"/>
    </source>
</evidence>
<keyword evidence="6" id="KW-0479">Metal-binding</keyword>
<evidence type="ECO:0000256" key="2">
    <source>
        <dbReference type="ARBA" id="ARBA00001966"/>
    </source>
</evidence>
<feature type="domain" description="FAD-dependent oxidoreductase 2 FAD-binding" evidence="11">
    <location>
        <begin position="398"/>
        <end position="437"/>
    </location>
</feature>
<evidence type="ECO:0000256" key="3">
    <source>
        <dbReference type="ARBA" id="ARBA00011048"/>
    </source>
</evidence>
<dbReference type="EMBL" id="SWMS01000008">
    <property type="protein sequence ID" value="TKG70649.1"/>
    <property type="molecule type" value="Genomic_DNA"/>
</dbReference>
<accession>A0ABY2S4S5</accession>
<evidence type="ECO:0000256" key="6">
    <source>
        <dbReference type="ARBA" id="ARBA00022723"/>
    </source>
</evidence>
<dbReference type="PANTHER" id="PTHR42917">
    <property type="entry name" value="2,4-DIENOYL-COA REDUCTASE"/>
    <property type="match status" value="1"/>
</dbReference>
<dbReference type="Pfam" id="PF00890">
    <property type="entry name" value="FAD_binding_2"/>
    <property type="match status" value="1"/>
</dbReference>
<comment type="caution">
    <text evidence="13">The sequence shown here is derived from an EMBL/GenBank/DDBJ whole genome shotgun (WGS) entry which is preliminary data.</text>
</comment>
<keyword evidence="7" id="KW-0560">Oxidoreductase</keyword>
<evidence type="ECO:0000259" key="10">
    <source>
        <dbReference type="Pfam" id="PF00724"/>
    </source>
</evidence>
<dbReference type="SUPFAM" id="SSF51395">
    <property type="entry name" value="FMN-linked oxidoreductases"/>
    <property type="match status" value="1"/>
</dbReference>
<name>A0ABY2S4S5_9PSEU</name>
<keyword evidence="4" id="KW-0285">Flavoprotein</keyword>
<feature type="domain" description="TMADH/DMDH/HD second alpha/beta" evidence="12">
    <location>
        <begin position="517"/>
        <end position="603"/>
    </location>
</feature>
<evidence type="ECO:0000256" key="9">
    <source>
        <dbReference type="ARBA" id="ARBA00023014"/>
    </source>
</evidence>
<dbReference type="Proteomes" id="UP000309992">
    <property type="component" value="Unassembled WGS sequence"/>
</dbReference>
<dbReference type="InterPro" id="IPR054428">
    <property type="entry name" value="TMADH/DMDH/HD_second_a-b"/>
</dbReference>
<dbReference type="PRINTS" id="PR00411">
    <property type="entry name" value="PNDRDTASEI"/>
</dbReference>
<keyword evidence="8" id="KW-0408">Iron</keyword>
<evidence type="ECO:0000259" key="11">
    <source>
        <dbReference type="Pfam" id="PF00890"/>
    </source>
</evidence>
<reference evidence="13 14" key="1">
    <citation type="journal article" date="2015" name="Antonie Van Leeuwenhoek">
        <title>Prauserella endophytica sp. nov., an endophytic actinobacterium isolated from Tamarix taklamakanensis.</title>
        <authorList>
            <person name="Liu J.M."/>
            <person name="Habden X."/>
            <person name="Guo L."/>
            <person name="Tuo L."/>
            <person name="Jiang Z.K."/>
            <person name="Liu S.W."/>
            <person name="Liu X.F."/>
            <person name="Chen L."/>
            <person name="Li R.F."/>
            <person name="Zhang Y.Q."/>
            <person name="Sun C.H."/>
        </authorList>
    </citation>
    <scope>NUCLEOTIDE SEQUENCE [LARGE SCALE GENOMIC DNA]</scope>
    <source>
        <strain evidence="13 14">CGMCC 4.7182</strain>
    </source>
</reference>